<dbReference type="Proteomes" id="UP000789920">
    <property type="component" value="Unassembled WGS sequence"/>
</dbReference>
<evidence type="ECO:0000313" key="2">
    <source>
        <dbReference type="Proteomes" id="UP000789920"/>
    </source>
</evidence>
<protein>
    <submittedName>
        <fullName evidence="1">13347_t:CDS:1</fullName>
    </submittedName>
</protein>
<accession>A0ACA9RYQ2</accession>
<keyword evidence="2" id="KW-1185">Reference proteome</keyword>
<sequence length="56" mass="6466">ILKEEFLIPAQITPQQLAHDLNISKKETKEIIATKRDLTKDIATRLALYFHTTPTF</sequence>
<dbReference type="EMBL" id="CAJVQC010080672">
    <property type="protein sequence ID" value="CAG8818187.1"/>
    <property type="molecule type" value="Genomic_DNA"/>
</dbReference>
<reference evidence="1" key="1">
    <citation type="submission" date="2021-06" db="EMBL/GenBank/DDBJ databases">
        <authorList>
            <person name="Kallberg Y."/>
            <person name="Tangrot J."/>
            <person name="Rosling A."/>
        </authorList>
    </citation>
    <scope>NUCLEOTIDE SEQUENCE</scope>
    <source>
        <strain evidence="1">MA461A</strain>
    </source>
</reference>
<proteinExistence type="predicted"/>
<gene>
    <name evidence="1" type="ORF">RPERSI_LOCUS24862</name>
</gene>
<comment type="caution">
    <text evidence="1">The sequence shown here is derived from an EMBL/GenBank/DDBJ whole genome shotgun (WGS) entry which is preliminary data.</text>
</comment>
<name>A0ACA9RYQ2_9GLOM</name>
<feature type="non-terminal residue" evidence="1">
    <location>
        <position position="1"/>
    </location>
</feature>
<evidence type="ECO:0000313" key="1">
    <source>
        <dbReference type="EMBL" id="CAG8818187.1"/>
    </source>
</evidence>
<organism evidence="1 2">
    <name type="scientific">Racocetra persica</name>
    <dbReference type="NCBI Taxonomy" id="160502"/>
    <lineage>
        <taxon>Eukaryota</taxon>
        <taxon>Fungi</taxon>
        <taxon>Fungi incertae sedis</taxon>
        <taxon>Mucoromycota</taxon>
        <taxon>Glomeromycotina</taxon>
        <taxon>Glomeromycetes</taxon>
        <taxon>Diversisporales</taxon>
        <taxon>Gigasporaceae</taxon>
        <taxon>Racocetra</taxon>
    </lineage>
</organism>